<dbReference type="PANTHER" id="PTHR33064">
    <property type="entry name" value="POL PROTEIN"/>
    <property type="match status" value="1"/>
</dbReference>
<dbReference type="AlphaFoldDB" id="A0A8K1DBS4"/>
<accession>A0A8K1DBS4</accession>
<protein>
    <recommendedName>
        <fullName evidence="7">Reverse transcriptase RNase H-like domain-containing protein</fullName>
    </recommendedName>
</protein>
<dbReference type="Pfam" id="PF17917">
    <property type="entry name" value="RT_RNaseH"/>
    <property type="match status" value="1"/>
</dbReference>
<keyword evidence="3" id="KW-0540">Nuclease</keyword>
<dbReference type="InterPro" id="IPR043502">
    <property type="entry name" value="DNA/RNA_pol_sf"/>
</dbReference>
<dbReference type="Gene3D" id="3.10.10.10">
    <property type="entry name" value="HIV Type 1 Reverse Transcriptase, subunit A, domain 1"/>
    <property type="match status" value="2"/>
</dbReference>
<evidence type="ECO:0000313" key="9">
    <source>
        <dbReference type="Proteomes" id="UP000796761"/>
    </source>
</evidence>
<dbReference type="EMBL" id="SWJQ01001618">
    <property type="protein sequence ID" value="TRZ07816.1"/>
    <property type="molecule type" value="Genomic_DNA"/>
</dbReference>
<evidence type="ECO:0000256" key="6">
    <source>
        <dbReference type="ARBA" id="ARBA00022918"/>
    </source>
</evidence>
<keyword evidence="5" id="KW-0378">Hydrolase</keyword>
<evidence type="ECO:0000256" key="4">
    <source>
        <dbReference type="ARBA" id="ARBA00022759"/>
    </source>
</evidence>
<dbReference type="GO" id="GO:0003676">
    <property type="term" value="F:nucleic acid binding"/>
    <property type="evidence" value="ECO:0007669"/>
    <property type="project" value="InterPro"/>
</dbReference>
<dbReference type="InterPro" id="IPR021109">
    <property type="entry name" value="Peptidase_aspartic_dom_sf"/>
</dbReference>
<evidence type="ECO:0000313" key="8">
    <source>
        <dbReference type="EMBL" id="TRZ07816.1"/>
    </source>
</evidence>
<dbReference type="Proteomes" id="UP000796761">
    <property type="component" value="Unassembled WGS sequence"/>
</dbReference>
<keyword evidence="2" id="KW-0548">Nucleotidyltransferase</keyword>
<evidence type="ECO:0000256" key="3">
    <source>
        <dbReference type="ARBA" id="ARBA00022722"/>
    </source>
</evidence>
<dbReference type="Gene3D" id="2.40.70.10">
    <property type="entry name" value="Acid Proteases"/>
    <property type="match status" value="2"/>
</dbReference>
<dbReference type="GO" id="GO:0003964">
    <property type="term" value="F:RNA-directed DNA polymerase activity"/>
    <property type="evidence" value="ECO:0007669"/>
    <property type="project" value="UniProtKB-KW"/>
</dbReference>
<feature type="domain" description="Reverse transcriptase RNase H-like" evidence="7">
    <location>
        <begin position="393"/>
        <end position="471"/>
    </location>
</feature>
<dbReference type="Gene3D" id="3.30.420.10">
    <property type="entry name" value="Ribonuclease H-like superfamily/Ribonuclease H"/>
    <property type="match status" value="2"/>
</dbReference>
<dbReference type="PANTHER" id="PTHR33064:SF36">
    <property type="entry name" value="CCHC-TYPE DOMAIN-CONTAINING PROTEIN"/>
    <property type="match status" value="1"/>
</dbReference>
<organism evidence="8 9">
    <name type="scientific">Zosterops borbonicus</name>
    <dbReference type="NCBI Taxonomy" id="364589"/>
    <lineage>
        <taxon>Eukaryota</taxon>
        <taxon>Metazoa</taxon>
        <taxon>Chordata</taxon>
        <taxon>Craniata</taxon>
        <taxon>Vertebrata</taxon>
        <taxon>Euteleostomi</taxon>
        <taxon>Archelosauria</taxon>
        <taxon>Archosauria</taxon>
        <taxon>Dinosauria</taxon>
        <taxon>Saurischia</taxon>
        <taxon>Theropoda</taxon>
        <taxon>Coelurosauria</taxon>
        <taxon>Aves</taxon>
        <taxon>Neognathae</taxon>
        <taxon>Neoaves</taxon>
        <taxon>Telluraves</taxon>
        <taxon>Australaves</taxon>
        <taxon>Passeriformes</taxon>
        <taxon>Sylvioidea</taxon>
        <taxon>Zosteropidae</taxon>
        <taxon>Zosterops</taxon>
    </lineage>
</organism>
<evidence type="ECO:0000256" key="1">
    <source>
        <dbReference type="ARBA" id="ARBA00022679"/>
    </source>
</evidence>
<comment type="caution">
    <text evidence="8">The sequence shown here is derived from an EMBL/GenBank/DDBJ whole genome shotgun (WGS) entry which is preliminary data.</text>
</comment>
<evidence type="ECO:0000259" key="7">
    <source>
        <dbReference type="Pfam" id="PF17917"/>
    </source>
</evidence>
<dbReference type="Gene3D" id="3.10.20.370">
    <property type="match status" value="1"/>
</dbReference>
<keyword evidence="6" id="KW-0695">RNA-directed DNA polymerase</keyword>
<dbReference type="InterPro" id="IPR051320">
    <property type="entry name" value="Viral_Replic_Matur_Polypro"/>
</dbReference>
<dbReference type="GO" id="GO:0016787">
    <property type="term" value="F:hydrolase activity"/>
    <property type="evidence" value="ECO:0007669"/>
    <property type="project" value="UniProtKB-KW"/>
</dbReference>
<dbReference type="InterPro" id="IPR041373">
    <property type="entry name" value="RT_RNaseH"/>
</dbReference>
<dbReference type="InterPro" id="IPR036397">
    <property type="entry name" value="RNaseH_sf"/>
</dbReference>
<proteinExistence type="predicted"/>
<dbReference type="GO" id="GO:0004519">
    <property type="term" value="F:endonuclease activity"/>
    <property type="evidence" value="ECO:0007669"/>
    <property type="project" value="UniProtKB-KW"/>
</dbReference>
<keyword evidence="1" id="KW-0808">Transferase</keyword>
<keyword evidence="4" id="KW-0255">Endonuclease</keyword>
<reference evidence="8" key="1">
    <citation type="submission" date="2019-04" db="EMBL/GenBank/DDBJ databases">
        <title>Genome assembly of Zosterops borbonicus 15179.</title>
        <authorList>
            <person name="Leroy T."/>
            <person name="Anselmetti Y."/>
            <person name="Tilak M.-K."/>
            <person name="Nabholz B."/>
        </authorList>
    </citation>
    <scope>NUCLEOTIDE SEQUENCE</scope>
    <source>
        <strain evidence="8">HGM_15179</strain>
        <tissue evidence="8">Muscle</tissue>
    </source>
</reference>
<gene>
    <name evidence="8" type="ORF">HGM15179_019292</name>
</gene>
<dbReference type="OrthoDB" id="9950135at2759"/>
<evidence type="ECO:0000256" key="2">
    <source>
        <dbReference type="ARBA" id="ARBA00022695"/>
    </source>
</evidence>
<name>A0A8K1DBS4_9PASS</name>
<dbReference type="SUPFAM" id="SSF56672">
    <property type="entry name" value="DNA/RNA polymerases"/>
    <property type="match status" value="3"/>
</dbReference>
<sequence length="677" mass="76839">MLVIGAKGDPFKVPVIKNVEIESDNKICLGNLLLVEEEDYNLLGRDMIIALGINLTVKDSRLVVSLYKLTTKDEGKIDPKVWYSQGEVGRLEIEPISIEIEKPEEPIRIKQYPISMEGRMGLKQVIDDLIKKGTLEPCMSRHNTPILAVSKTDESYRLVQDLRAVNERTRTRFPVVANPYTLLNRVSPEDVWYREKMLVIGAKGDPFKVPVIKNVEIESDNKICLGNLLLVEEEDYNLLGRDMIIALGINLTVKDSRLVVSLYKLTTKDEGKIDPKVWYSQGEVGRLEIEPISIEIEKPEEPIRIKQYPISMEGRMGLKQVIDDLIKKGTLEPCMSRHNTPILAVSKTDESYRLVQDLRAVNERTRTRFPVVANPYTLLNRVSPEDVWYRDWAGAKKPVDYVSKLLDPVSRGWPTCLQAIVAVALLMEEAKKMTFRAPLVVYSPHNVRSILQQKADKWLTDARLLKYEAILVHSHGLELRTTAAQNLAQFWFGEALGETSHNCTEMVELQTKVRPDLGEEELEEGEKWFVDGSASVIEGKRKSGYAIVDDKSGEVVESGPLNANWCAQAWHQVGMQFQTRDNNLADKEAKRAALLTVSIPVVREEGTLEYPPYPSQKEIEEFEKIGGRYKFLLVIVDKLTHLVEAYRRARAMAQTVSKVLLEEIIPHYGIVDHIDSD</sequence>
<keyword evidence="9" id="KW-1185">Reference proteome</keyword>
<evidence type="ECO:0000256" key="5">
    <source>
        <dbReference type="ARBA" id="ARBA00022801"/>
    </source>
</evidence>